<feature type="compositionally biased region" description="Pro residues" evidence="2">
    <location>
        <begin position="1"/>
        <end position="11"/>
    </location>
</feature>
<keyword evidence="4" id="KW-1185">Reference proteome</keyword>
<evidence type="ECO:0000256" key="1">
    <source>
        <dbReference type="SAM" id="Coils"/>
    </source>
</evidence>
<keyword evidence="1" id="KW-0175">Coiled coil</keyword>
<evidence type="ECO:0000256" key="2">
    <source>
        <dbReference type="SAM" id="MobiDB-lite"/>
    </source>
</evidence>
<protein>
    <submittedName>
        <fullName evidence="3">Uncharacterized protein</fullName>
    </submittedName>
</protein>
<dbReference type="Proteomes" id="UP000694255">
    <property type="component" value="Unassembled WGS sequence"/>
</dbReference>
<name>A0A8J5V0D6_9ASCO</name>
<evidence type="ECO:0000313" key="4">
    <source>
        <dbReference type="Proteomes" id="UP000694255"/>
    </source>
</evidence>
<dbReference type="OrthoDB" id="4094942at2759"/>
<comment type="caution">
    <text evidence="3">The sequence shown here is derived from an EMBL/GenBank/DDBJ whole genome shotgun (WGS) entry which is preliminary data.</text>
</comment>
<gene>
    <name evidence="3" type="ORF">J8A68_002659</name>
</gene>
<dbReference type="AlphaFoldDB" id="A0A8J5V0D6"/>
<feature type="coiled-coil region" evidence="1">
    <location>
        <begin position="48"/>
        <end position="89"/>
    </location>
</feature>
<accession>A0A8J5V0D6</accession>
<reference evidence="3 4" key="1">
    <citation type="journal article" date="2021" name="DNA Res.">
        <title>Genome analysis of Candida subhashii reveals its hybrid nature and dual mitochondrial genome conformations.</title>
        <authorList>
            <person name="Mixao V."/>
            <person name="Hegedusova E."/>
            <person name="Saus E."/>
            <person name="Pryszcz L.P."/>
            <person name="Cillingova A."/>
            <person name="Nosek J."/>
            <person name="Gabaldon T."/>
        </authorList>
    </citation>
    <scope>NUCLEOTIDE SEQUENCE [LARGE SCALE GENOMIC DNA]</scope>
    <source>
        <strain evidence="3 4">CBS 10753</strain>
    </source>
</reference>
<feature type="region of interest" description="Disordered" evidence="2">
    <location>
        <begin position="1"/>
        <end position="34"/>
    </location>
</feature>
<sequence length="90" mass="10283">MSSMETPPPEPGLVTPHINNDKLHEADQSMDQTMTSIQEKKPSVFDIAQSMSEKLKSLSDALDKHDREMNQMIDDVSKKVRNLEEKQRQS</sequence>
<dbReference type="GeneID" id="73469460"/>
<proteinExistence type="predicted"/>
<organism evidence="3 4">
    <name type="scientific">[Candida] subhashii</name>
    <dbReference type="NCBI Taxonomy" id="561895"/>
    <lineage>
        <taxon>Eukaryota</taxon>
        <taxon>Fungi</taxon>
        <taxon>Dikarya</taxon>
        <taxon>Ascomycota</taxon>
        <taxon>Saccharomycotina</taxon>
        <taxon>Pichiomycetes</taxon>
        <taxon>Debaryomycetaceae</taxon>
        <taxon>Spathaspora</taxon>
    </lineage>
</organism>
<dbReference type="EMBL" id="JAGSYN010000117">
    <property type="protein sequence ID" value="KAG7663799.1"/>
    <property type="molecule type" value="Genomic_DNA"/>
</dbReference>
<evidence type="ECO:0000313" key="3">
    <source>
        <dbReference type="EMBL" id="KAG7663799.1"/>
    </source>
</evidence>
<dbReference type="RefSeq" id="XP_049264031.1">
    <property type="nucleotide sequence ID" value="XM_049406433.1"/>
</dbReference>